<evidence type="ECO:0000313" key="2">
    <source>
        <dbReference type="Proteomes" id="UP000078476"/>
    </source>
</evidence>
<dbReference type="STRING" id="980561.A1359_14605"/>
<proteinExistence type="predicted"/>
<accession>A0A177N142</accession>
<dbReference type="EMBL" id="LUUI01000142">
    <property type="protein sequence ID" value="OAI11374.1"/>
    <property type="molecule type" value="Genomic_DNA"/>
</dbReference>
<dbReference type="OrthoDB" id="282364at2"/>
<dbReference type="RefSeq" id="WP_066985904.1">
    <property type="nucleotide sequence ID" value="NZ_LUUI01000142.1"/>
</dbReference>
<reference evidence="1 2" key="1">
    <citation type="submission" date="2016-03" db="EMBL/GenBank/DDBJ databases">
        <authorList>
            <person name="Ploux O."/>
        </authorList>
    </citation>
    <scope>NUCLEOTIDE SEQUENCE [LARGE SCALE GENOMIC DNA]</scope>
    <source>
        <strain evidence="1 2">R-45370</strain>
    </source>
</reference>
<comment type="caution">
    <text evidence="1">The sequence shown here is derived from an EMBL/GenBank/DDBJ whole genome shotgun (WGS) entry which is preliminary data.</text>
</comment>
<dbReference type="Proteomes" id="UP000078476">
    <property type="component" value="Unassembled WGS sequence"/>
</dbReference>
<sequence>MKALYSGMAECLYRPSVNILNAARIRLFGWTVIMTIISTITGCNSFGPDALRGTHPLYNDAIVSSMNDQFIQNIVRLHYRDPTFFLDVASVTASMKLDMGGGLDQSSVGLNGGADIMQYSLGGAYSTTPTISYSPLQGESFVKSVLSPIPIDVVFALSTSGWNAQRVFGLCVERMNGIENAPNASGPTPQKAPESGRDLKRLMQLVEEVSIDHLIAPRTDPKTKETQLEIKSSTKFAKQIWEIKDLLGLDQQRQFYHVNSDFIAPSPDTISIRTRSLMSIFFYLSHHVDTPQAHQDAGLVTITHNPDGSVFDWGTTAAGSMFHIRQSNEQPEMAFVAIPYRGNWFYLADNDLDSKSTFMLLMQLFRLQAGATKAVGPTLTIPVH</sequence>
<gene>
    <name evidence="1" type="ORF">A1359_14605</name>
</gene>
<name>A0A177N142_9GAMM</name>
<protein>
    <submittedName>
        <fullName evidence="1">Uncharacterized protein</fullName>
    </submittedName>
</protein>
<keyword evidence="2" id="KW-1185">Reference proteome</keyword>
<evidence type="ECO:0000313" key="1">
    <source>
        <dbReference type="EMBL" id="OAI11374.1"/>
    </source>
</evidence>
<dbReference type="AlphaFoldDB" id="A0A177N142"/>
<organism evidence="1 2">
    <name type="scientific">Methylomonas lenta</name>
    <dbReference type="NCBI Taxonomy" id="980561"/>
    <lineage>
        <taxon>Bacteria</taxon>
        <taxon>Pseudomonadati</taxon>
        <taxon>Pseudomonadota</taxon>
        <taxon>Gammaproteobacteria</taxon>
        <taxon>Methylococcales</taxon>
        <taxon>Methylococcaceae</taxon>
        <taxon>Methylomonas</taxon>
    </lineage>
</organism>